<sequence length="127" mass="14069">MVRLSSRFEGEWPRLGKIPGMEGRGELVDVGFRGVDEPVDDLARLAEAELVLEFVELDGRGDREADAPVSQPPDRADLAVPVFSPKARETRTIRGFLWVVDHRDLVVPSCFTLGVGSFSLELEFMLG</sequence>
<accession>A0A8X8YU25</accession>
<gene>
    <name evidence="1" type="ORF">SASPL_157554</name>
</gene>
<dbReference type="EMBL" id="PNBA02000938">
    <property type="protein sequence ID" value="KAG6382736.1"/>
    <property type="molecule type" value="Genomic_DNA"/>
</dbReference>
<dbReference type="Proteomes" id="UP000298416">
    <property type="component" value="Unassembled WGS sequence"/>
</dbReference>
<reference evidence="1" key="2">
    <citation type="submission" date="2020-08" db="EMBL/GenBank/DDBJ databases">
        <title>Plant Genome Project.</title>
        <authorList>
            <person name="Zhang R.-G."/>
        </authorList>
    </citation>
    <scope>NUCLEOTIDE SEQUENCE</scope>
    <source>
        <strain evidence="1">Huo1</strain>
        <tissue evidence="1">Leaf</tissue>
    </source>
</reference>
<evidence type="ECO:0000313" key="1">
    <source>
        <dbReference type="EMBL" id="KAG6382736.1"/>
    </source>
</evidence>
<proteinExistence type="predicted"/>
<dbReference type="AlphaFoldDB" id="A0A8X8YU25"/>
<organism evidence="1">
    <name type="scientific">Salvia splendens</name>
    <name type="common">Scarlet sage</name>
    <dbReference type="NCBI Taxonomy" id="180675"/>
    <lineage>
        <taxon>Eukaryota</taxon>
        <taxon>Viridiplantae</taxon>
        <taxon>Streptophyta</taxon>
        <taxon>Embryophyta</taxon>
        <taxon>Tracheophyta</taxon>
        <taxon>Spermatophyta</taxon>
        <taxon>Magnoliopsida</taxon>
        <taxon>eudicotyledons</taxon>
        <taxon>Gunneridae</taxon>
        <taxon>Pentapetalae</taxon>
        <taxon>asterids</taxon>
        <taxon>lamiids</taxon>
        <taxon>Lamiales</taxon>
        <taxon>Lamiaceae</taxon>
        <taxon>Nepetoideae</taxon>
        <taxon>Mentheae</taxon>
        <taxon>Salviinae</taxon>
        <taxon>Salvia</taxon>
        <taxon>Salvia subgen. Calosphace</taxon>
        <taxon>core Calosphace</taxon>
    </lineage>
</organism>
<evidence type="ECO:0000313" key="2">
    <source>
        <dbReference type="Proteomes" id="UP000298416"/>
    </source>
</evidence>
<name>A0A8X8YU25_SALSN</name>
<protein>
    <submittedName>
        <fullName evidence="1">Uncharacterized protein</fullName>
    </submittedName>
</protein>
<reference evidence="1" key="1">
    <citation type="submission" date="2018-01" db="EMBL/GenBank/DDBJ databases">
        <authorList>
            <person name="Mao J.F."/>
        </authorList>
    </citation>
    <scope>NUCLEOTIDE SEQUENCE</scope>
    <source>
        <strain evidence="1">Huo1</strain>
        <tissue evidence="1">Leaf</tissue>
    </source>
</reference>
<comment type="caution">
    <text evidence="1">The sequence shown here is derived from an EMBL/GenBank/DDBJ whole genome shotgun (WGS) entry which is preliminary data.</text>
</comment>
<keyword evidence="2" id="KW-1185">Reference proteome</keyword>